<dbReference type="STRING" id="953739.SVEN_2086"/>
<dbReference type="PATRIC" id="fig|953739.5.peg.4245"/>
<evidence type="ECO:0000313" key="1">
    <source>
        <dbReference type="EMBL" id="CCA55372.1"/>
    </source>
</evidence>
<evidence type="ECO:0000313" key="2">
    <source>
        <dbReference type="Proteomes" id="UP000006854"/>
    </source>
</evidence>
<dbReference type="AlphaFoldDB" id="F2RKY3"/>
<protein>
    <submittedName>
        <fullName evidence="1">Uncharacterized protein</fullName>
    </submittedName>
</protein>
<reference evidence="1 2" key="1">
    <citation type="journal article" date="2011" name="BMC Genomics">
        <title>Genome-wide analysis of the role of GlnR in Streptomyces venezuelae provides new insights into global nitrogen regulation in actinomycetes.</title>
        <authorList>
            <person name="Pullan S.T."/>
            <person name="Bibb M.J."/>
            <person name="Merrick M."/>
        </authorList>
    </citation>
    <scope>NUCLEOTIDE SEQUENCE [LARGE SCALE GENOMIC DNA]</scope>
    <source>
        <strain evidence="2">ATCC 10712 / CBS 650.69 / DSM 40230 / JCM 4526 / NBRC 13096 / PD 04745</strain>
    </source>
</reference>
<dbReference type="Proteomes" id="UP000006854">
    <property type="component" value="Chromosome"/>
</dbReference>
<accession>F2RKY3</accession>
<dbReference type="OrthoDB" id="4316190at2"/>
<gene>
    <name evidence="1" type="ordered locus">SVEN_2086</name>
</gene>
<dbReference type="KEGG" id="sve:SVEN_2086"/>
<dbReference type="RefSeq" id="WP_015033290.1">
    <property type="nucleotide sequence ID" value="NC_018750.1"/>
</dbReference>
<dbReference type="HOGENOM" id="CLU_2014062_0_0_11"/>
<keyword evidence="2" id="KW-1185">Reference proteome</keyword>
<proteinExistence type="predicted"/>
<organism evidence="1 2">
    <name type="scientific">Streptomyces venezuelae (strain ATCC 10712 / CBS 650.69 / DSM 40230 / JCM 4526 / NBRC 13096 / PD 04745)</name>
    <dbReference type="NCBI Taxonomy" id="953739"/>
    <lineage>
        <taxon>Bacteria</taxon>
        <taxon>Bacillati</taxon>
        <taxon>Actinomycetota</taxon>
        <taxon>Actinomycetes</taxon>
        <taxon>Kitasatosporales</taxon>
        <taxon>Streptomycetaceae</taxon>
        <taxon>Streptomyces</taxon>
    </lineage>
</organism>
<dbReference type="EMBL" id="FR845719">
    <property type="protein sequence ID" value="CCA55372.1"/>
    <property type="molecule type" value="Genomic_DNA"/>
</dbReference>
<sequence length="123" mass="13598">MARRLTVAEQLASEEKDILLDRISEQSGWSQFLVMQAVLVYGAEHDTFSCNQLRDVLPELGHGFLGAAINALRQGGILQHTGQYVPSTSPATHGHPIALWRLSVKGLLIAEQRRTRTQQRPAA</sequence>
<dbReference type="GeneID" id="51862659"/>
<dbReference type="eggNOG" id="ENOG5030S30">
    <property type="taxonomic scope" value="Bacteria"/>
</dbReference>
<name>F2RKY3_STRVP</name>